<feature type="compositionally biased region" description="Polar residues" evidence="1">
    <location>
        <begin position="48"/>
        <end position="62"/>
    </location>
</feature>
<name>A0A8J4QIA0_9ROSI</name>
<organism evidence="2 3">
    <name type="scientific">Castanea mollissima</name>
    <name type="common">Chinese chestnut</name>
    <dbReference type="NCBI Taxonomy" id="60419"/>
    <lineage>
        <taxon>Eukaryota</taxon>
        <taxon>Viridiplantae</taxon>
        <taxon>Streptophyta</taxon>
        <taxon>Embryophyta</taxon>
        <taxon>Tracheophyta</taxon>
        <taxon>Spermatophyta</taxon>
        <taxon>Magnoliopsida</taxon>
        <taxon>eudicotyledons</taxon>
        <taxon>Gunneridae</taxon>
        <taxon>Pentapetalae</taxon>
        <taxon>rosids</taxon>
        <taxon>fabids</taxon>
        <taxon>Fagales</taxon>
        <taxon>Fagaceae</taxon>
        <taxon>Castanea</taxon>
    </lineage>
</organism>
<feature type="compositionally biased region" description="Polar residues" evidence="1">
    <location>
        <begin position="101"/>
        <end position="112"/>
    </location>
</feature>
<gene>
    <name evidence="2" type="ORF">CMV_022266</name>
</gene>
<accession>A0A8J4QIA0</accession>
<dbReference type="EMBL" id="JRKL02004626">
    <property type="protein sequence ID" value="KAF3952147.1"/>
    <property type="molecule type" value="Genomic_DNA"/>
</dbReference>
<protein>
    <submittedName>
        <fullName evidence="2">Uncharacterized protein</fullName>
    </submittedName>
</protein>
<dbReference type="Proteomes" id="UP000737018">
    <property type="component" value="Unassembled WGS sequence"/>
</dbReference>
<feature type="region of interest" description="Disordered" evidence="1">
    <location>
        <begin position="42"/>
        <end position="62"/>
    </location>
</feature>
<dbReference type="OrthoDB" id="10359656at2759"/>
<keyword evidence="3" id="KW-1185">Reference proteome</keyword>
<evidence type="ECO:0000256" key="1">
    <source>
        <dbReference type="SAM" id="MobiDB-lite"/>
    </source>
</evidence>
<dbReference type="AlphaFoldDB" id="A0A8J4QIA0"/>
<reference evidence="2" key="1">
    <citation type="submission" date="2020-03" db="EMBL/GenBank/DDBJ databases">
        <title>Castanea mollissima Vanexum genome sequencing.</title>
        <authorList>
            <person name="Staton M."/>
        </authorList>
    </citation>
    <scope>NUCLEOTIDE SEQUENCE</scope>
    <source>
        <tissue evidence="2">Leaf</tissue>
    </source>
</reference>
<comment type="caution">
    <text evidence="2">The sequence shown here is derived from an EMBL/GenBank/DDBJ whole genome shotgun (WGS) entry which is preliminary data.</text>
</comment>
<evidence type="ECO:0000313" key="2">
    <source>
        <dbReference type="EMBL" id="KAF3952147.1"/>
    </source>
</evidence>
<feature type="region of interest" description="Disordered" evidence="1">
    <location>
        <begin position="90"/>
        <end position="112"/>
    </location>
</feature>
<evidence type="ECO:0000313" key="3">
    <source>
        <dbReference type="Proteomes" id="UP000737018"/>
    </source>
</evidence>
<feature type="compositionally biased region" description="Basic and acidic residues" evidence="1">
    <location>
        <begin position="91"/>
        <end position="100"/>
    </location>
</feature>
<proteinExistence type="predicted"/>
<sequence>MSIGEKEKKKGDVQVSFIPPEMSIAYPMFSSTRMHQQIQVEKMRSGKYATSSQAPQPSSMIHGDVQSSFIPLEMSIVYPMFSSTRMNQEIQVEKMRRSGKDATSSQAPQVSSMIHGGVQSSSFFPGLFNPMFSNTRMLQENNLISSFS</sequence>